<dbReference type="InterPro" id="IPR052469">
    <property type="entry name" value="MEIOB"/>
</dbReference>
<accession>A0A6P8HTF2</accession>
<dbReference type="FunFam" id="2.40.50.140:FF:000248">
    <property type="entry name" value="Meiosis specific with OB domains"/>
    <property type="match status" value="1"/>
</dbReference>
<feature type="domain" description="MEIOB-like N-terminal" evidence="5">
    <location>
        <begin position="28"/>
        <end position="164"/>
    </location>
</feature>
<proteinExistence type="inferred from homology"/>
<evidence type="ECO:0000256" key="2">
    <source>
        <dbReference type="ARBA" id="ARBA00023254"/>
    </source>
</evidence>
<keyword evidence="2" id="KW-0469">Meiosis</keyword>
<feature type="domain" description="Replication protein A OB" evidence="4">
    <location>
        <begin position="184"/>
        <end position="273"/>
    </location>
</feature>
<dbReference type="FunCoup" id="A0A6P8HTF2">
    <property type="interactions" value="419"/>
</dbReference>
<dbReference type="InterPro" id="IPR056880">
    <property type="entry name" value="OB_MEIOB_N"/>
</dbReference>
<dbReference type="Pfam" id="PF24903">
    <property type="entry name" value="OB_MEIOB_N"/>
    <property type="match status" value="1"/>
</dbReference>
<dbReference type="PANTHER" id="PTHR21166">
    <property type="entry name" value="CELL DIVISION CONTROL PROTEIN 24 OB DOMAIN-CONTAINING PROTEIN-RELATED"/>
    <property type="match status" value="1"/>
</dbReference>
<sequence length="486" mass="54509">MNGLDAFGTQTAWPDGTALTDDRVVVNGKNYVRDLTQGMQNTVLVGLVITKQEKRSFEDKKNPGTTRSHLHFTLRDTPTDFINVSCWGSNTHISNLAKAFKINDVVEIRNAQVQAKRNTESEERWSPWTPSGFQLSVNESHSSVSLYSGWDINDFDVVAHVPIKASNDFYTLGDIIANGQSLHGEHINIMAAVRNIGKPRDITTKTGRQVKRCEIKLFDDTVSSFPLIIWDAELVELSQTWLPKDFILFIADVKVTFDNFKKAMVATCDSKTIITTNPDTREAQQLFKYTQTVDIVDDDLERSGDDAFEISNIQDIFTVSQVLEKLLTADEECVPQEVTGIIYAFVTELDLDNERQRFIATRCGSCGQKLDGPSEVCINPNCSASNNGDAQIKTDFEISSSFSDHTGMVHCRMKGKCVESLLGCTATEFLNFTQTQATDVKFKFLLERCKVYFKIVTSGKRWLRVLSCSLADHQETANVLQNFLRG</sequence>
<evidence type="ECO:0000259" key="4">
    <source>
        <dbReference type="Pfam" id="PF16900"/>
    </source>
</evidence>
<evidence type="ECO:0000313" key="7">
    <source>
        <dbReference type="RefSeq" id="XP_031555917.1"/>
    </source>
</evidence>
<dbReference type="PANTHER" id="PTHR21166:SF2">
    <property type="entry name" value="CELL DIVISION CONTROL PROTEIN 24 OB DOMAIN-CONTAINING PROTEIN-RELATED"/>
    <property type="match status" value="1"/>
</dbReference>
<dbReference type="KEGG" id="aten:116292702"/>
<dbReference type="GO" id="GO:0000712">
    <property type="term" value="P:resolution of meiotic recombination intermediates"/>
    <property type="evidence" value="ECO:0007669"/>
    <property type="project" value="TreeGrafter"/>
</dbReference>
<evidence type="ECO:0000313" key="6">
    <source>
        <dbReference type="Proteomes" id="UP000515163"/>
    </source>
</evidence>
<gene>
    <name evidence="7" type="primary">LOC116292702</name>
</gene>
<organism evidence="6 7">
    <name type="scientific">Actinia tenebrosa</name>
    <name type="common">Australian red waratah sea anemone</name>
    <dbReference type="NCBI Taxonomy" id="6105"/>
    <lineage>
        <taxon>Eukaryota</taxon>
        <taxon>Metazoa</taxon>
        <taxon>Cnidaria</taxon>
        <taxon>Anthozoa</taxon>
        <taxon>Hexacorallia</taxon>
        <taxon>Actiniaria</taxon>
        <taxon>Actiniidae</taxon>
        <taxon>Actinia</taxon>
    </lineage>
</organism>
<dbReference type="RefSeq" id="XP_031555917.1">
    <property type="nucleotide sequence ID" value="XM_031700057.1"/>
</dbReference>
<protein>
    <submittedName>
        <fullName evidence="7">Meiosis-specific with OB domain-containing protein-like</fullName>
    </submittedName>
</protein>
<dbReference type="GO" id="GO:0003697">
    <property type="term" value="F:single-stranded DNA binding"/>
    <property type="evidence" value="ECO:0007669"/>
    <property type="project" value="TreeGrafter"/>
</dbReference>
<dbReference type="InterPro" id="IPR012340">
    <property type="entry name" value="NA-bd_OB-fold"/>
</dbReference>
<reference evidence="7" key="1">
    <citation type="submission" date="2025-08" db="UniProtKB">
        <authorList>
            <consortium name="RefSeq"/>
        </authorList>
    </citation>
    <scope>IDENTIFICATION</scope>
    <source>
        <tissue evidence="7">Tentacle</tissue>
    </source>
</reference>
<evidence type="ECO:0000256" key="1">
    <source>
        <dbReference type="ARBA" id="ARBA00023125"/>
    </source>
</evidence>
<comment type="similarity">
    <text evidence="3">Belongs to the MEIOB family.</text>
</comment>
<dbReference type="Pfam" id="PF16900">
    <property type="entry name" value="REPA_OB_2"/>
    <property type="match status" value="1"/>
</dbReference>
<dbReference type="AlphaFoldDB" id="A0A6P8HTF2"/>
<name>A0A6P8HTF2_ACTTE</name>
<dbReference type="GeneID" id="116292702"/>
<evidence type="ECO:0000259" key="5">
    <source>
        <dbReference type="Pfam" id="PF24903"/>
    </source>
</evidence>
<dbReference type="Proteomes" id="UP000515163">
    <property type="component" value="Unplaced"/>
</dbReference>
<dbReference type="InParanoid" id="A0A6P8HTF2"/>
<dbReference type="SUPFAM" id="SSF50249">
    <property type="entry name" value="Nucleic acid-binding proteins"/>
    <property type="match status" value="3"/>
</dbReference>
<keyword evidence="6" id="KW-1185">Reference proteome</keyword>
<dbReference type="InterPro" id="IPR031657">
    <property type="entry name" value="REPA_OB_2"/>
</dbReference>
<dbReference type="FunFam" id="2.40.50.140:FF:000171">
    <property type="entry name" value="meiosis-specific with OB domain-containing protein isoform X1"/>
    <property type="match status" value="1"/>
</dbReference>
<evidence type="ECO:0000256" key="3">
    <source>
        <dbReference type="ARBA" id="ARBA00038329"/>
    </source>
</evidence>
<dbReference type="OrthoDB" id="9937820at2759"/>
<dbReference type="GO" id="GO:0008310">
    <property type="term" value="F:single-stranded DNA 3'-5' DNA exonuclease activity"/>
    <property type="evidence" value="ECO:0007669"/>
    <property type="project" value="TreeGrafter"/>
</dbReference>
<keyword evidence="1" id="KW-0238">DNA-binding</keyword>
<dbReference type="Gene3D" id="2.40.50.140">
    <property type="entry name" value="Nucleic acid-binding proteins"/>
    <property type="match status" value="3"/>
</dbReference>